<dbReference type="GO" id="GO:0005886">
    <property type="term" value="C:plasma membrane"/>
    <property type="evidence" value="ECO:0007669"/>
    <property type="project" value="InterPro"/>
</dbReference>
<feature type="compositionally biased region" description="Low complexity" evidence="5">
    <location>
        <begin position="2909"/>
        <end position="2922"/>
    </location>
</feature>
<dbReference type="Proteomes" id="UP000569951">
    <property type="component" value="Unassembled WGS sequence"/>
</dbReference>
<organism evidence="7 8">
    <name type="scientific">Deinobacterium chartae</name>
    <dbReference type="NCBI Taxonomy" id="521158"/>
    <lineage>
        <taxon>Bacteria</taxon>
        <taxon>Thermotogati</taxon>
        <taxon>Deinococcota</taxon>
        <taxon>Deinococci</taxon>
        <taxon>Deinococcales</taxon>
        <taxon>Deinococcaceae</taxon>
        <taxon>Deinobacterium</taxon>
    </lineage>
</organism>
<name>A0A841HUR7_9DEIO</name>
<dbReference type="GO" id="GO:0009306">
    <property type="term" value="P:protein secretion"/>
    <property type="evidence" value="ECO:0007669"/>
    <property type="project" value="InterPro"/>
</dbReference>
<keyword evidence="8" id="KW-1185">Reference proteome</keyword>
<comment type="caution">
    <text evidence="7">The sequence shown here is derived from an EMBL/GenBank/DDBJ whole genome shotgun (WGS) entry which is preliminary data.</text>
</comment>
<keyword evidence="2" id="KW-0812">Transmembrane</keyword>
<evidence type="ECO:0000256" key="1">
    <source>
        <dbReference type="ARBA" id="ARBA00004167"/>
    </source>
</evidence>
<feature type="region of interest" description="Disordered" evidence="5">
    <location>
        <begin position="2879"/>
        <end position="2929"/>
    </location>
</feature>
<comment type="subcellular location">
    <subcellularLocation>
        <location evidence="1">Membrane</location>
        <topology evidence="1">Single-pass membrane protein</topology>
    </subcellularLocation>
</comment>
<protein>
    <submittedName>
        <fullName evidence="7">Uncharacterized protein involved in outer membrane biogenesis</fullName>
    </submittedName>
</protein>
<proteinExistence type="predicted"/>
<evidence type="ECO:0000256" key="3">
    <source>
        <dbReference type="ARBA" id="ARBA00022989"/>
    </source>
</evidence>
<feature type="compositionally biased region" description="Polar residues" evidence="5">
    <location>
        <begin position="2879"/>
        <end position="2895"/>
    </location>
</feature>
<dbReference type="InterPro" id="IPR007452">
    <property type="entry name" value="TamB_C"/>
</dbReference>
<evidence type="ECO:0000256" key="5">
    <source>
        <dbReference type="SAM" id="MobiDB-lite"/>
    </source>
</evidence>
<dbReference type="Pfam" id="PF04357">
    <property type="entry name" value="TamB"/>
    <property type="match status" value="1"/>
</dbReference>
<evidence type="ECO:0000313" key="8">
    <source>
        <dbReference type="Proteomes" id="UP000569951"/>
    </source>
</evidence>
<accession>A0A841HUR7</accession>
<reference evidence="7 8" key="1">
    <citation type="submission" date="2020-08" db="EMBL/GenBank/DDBJ databases">
        <title>Genomic Encyclopedia of Type Strains, Phase IV (KMG-IV): sequencing the most valuable type-strain genomes for metagenomic binning, comparative biology and taxonomic classification.</title>
        <authorList>
            <person name="Goeker M."/>
        </authorList>
    </citation>
    <scope>NUCLEOTIDE SEQUENCE [LARGE SCALE GENOMIC DNA]</scope>
    <source>
        <strain evidence="7 8">DSM 21458</strain>
    </source>
</reference>
<dbReference type="EMBL" id="JACHHG010000001">
    <property type="protein sequence ID" value="MBB6096666.1"/>
    <property type="molecule type" value="Genomic_DNA"/>
</dbReference>
<dbReference type="RefSeq" id="WP_183983367.1">
    <property type="nucleotide sequence ID" value="NZ_JACHHG010000001.1"/>
</dbReference>
<evidence type="ECO:0000256" key="2">
    <source>
        <dbReference type="ARBA" id="ARBA00022692"/>
    </source>
</evidence>
<gene>
    <name evidence="7" type="ORF">HNR42_000078</name>
</gene>
<evidence type="ECO:0000313" key="7">
    <source>
        <dbReference type="EMBL" id="MBB6096666.1"/>
    </source>
</evidence>
<evidence type="ECO:0000259" key="6">
    <source>
        <dbReference type="Pfam" id="PF04357"/>
    </source>
</evidence>
<keyword evidence="4" id="KW-0472">Membrane</keyword>
<evidence type="ECO:0000256" key="4">
    <source>
        <dbReference type="ARBA" id="ARBA00023136"/>
    </source>
</evidence>
<feature type="domain" description="Translocation and assembly module TamB C-terminal" evidence="6">
    <location>
        <begin position="2807"/>
        <end position="3227"/>
    </location>
</feature>
<keyword evidence="3" id="KW-1133">Transmembrane helix</keyword>
<sequence length="3227" mass="338432">MNRARALIVLALLLALVAVIFTPIGVRIALAVAPLGDLKLSAGRVGGWIGNPTLGDVHLSAPGIRATAQEVSARYGIWPLFRKELRFSLRLEGAEVNLDPSRFGPAGPDTGWKVIPERLEVEDVQLAVRGLPFDLPDARAQIVRITPSEHGGQAELNAEIESGRASAMVDYRLVGDELSATAQINGEARILNYWWSGVRGGRLSGEYRLEGGQLTGDLLLEGGEIEVPGAEWVTGHRIGGTLQQRGDRIDVLLRGRAFNGPVEARAYVDTREERWAVSGILEPNLGNLAGALGIEDASGRARATVEASGWESAEVRASVRGQGSVSGIPFEALKADYRFDGVGSSVALEAQLGLLNEAQRLRASLSERRGRLGVDARLEGALLGRPLALEAQLRNRVLDVSGEVSGGRTAARYQLDGGRLSGRLDALLPAPLEGGVGVSFAGPIERVALTVSRADLNLPGLPLALRGSGYAGTEGAELDLGALGLRLDDQGRGSWRASNLEVEGGGLLSGQGELNLNDGEIRGQLEARRLLPGAQTLSGPVAVNLNRQSADWAAGRARLSWRGERLEARFDDWNFDLGGPAALNGTARYDRGRLGGTLNLTVPEGELALRGNGTGATLSGSYRGFAIGGNAVLEPLSVRLSASGPGLRLEADYRRELALTLRSGARLERVLRGRWSPEQELRASGEADLGALGALAGVDARGRLTLDLRGQSGRGRLEGELAGFQAQADLRLESGRVQAEMSAGNTDVQLNAAGQVYPELRLGGRAEVAGARLQLSASGPYDRAAFAASGTSPRLAASDLVLPAQPLRLAGTLTPRLTAVGSLGDLQLRYAEGELIRASGQPRVLFAGRPVDLRLNAAWNPQWQGSLRLEGRGEGFDVRASGPWSALSVFANLRGPQLRLQASGEAALPDGRYRLRGSASALDLSANVSLSGRGSDFSAQADVRDRAGGRAQLSARGLENFSAELRQLTVQGVSASGRLTARGGVLDGELSGEAFGNPFTLALVRGALDLQAQASAAELSASGRFRLPADLTGLHVTLRSEYGTARLSGSLRGGRGILGGSLNVPAQRLEVPLGPLELNGTQARLRLGLGTAITLALEGQGGQLRYGPQGWSGRYALGYRYGDAGRLELAVSGQELQPQLNVNASGPLRGRLRLGEALSGELALALGRLEAQLPESALADTRLGELRLNVSGSLEAPRAALSLQGTRYLGRELNLTARAAQTAGGFSASGELRSGTTRLPFTATQDGLDVRGAYLDAALVEPFVDGLRGSARLDLSLPRYELARGQGTLVLDLARGIGEAVNGRVDLRSGQLSANLQGHAGGRRLSLRGPVYPNANATLSVEGVSGQLVGADGRYRLSAAGDLEGRPLTLDARLDRELLTVSGAVAGARLSLEARVAENLEGRFELDAADLEPLLGEGARGGQLSVRGRIAGPERITAQASGRLQDTDFSGELLWDGRALSLGAARVAGNWGAATPAGQVFPALDLRAGIRLERPARADLELRASGSLQDPRLQASGTLLSDPYGLEVSGTTLSGRLQGNLVTVDLGGERLSGQVQARLQGGLELVSARLRPDTTLRQGELELALRGDLSYAPESGFAGGLSARGQVGRESAELAVTGQGDLSVVGGYGPGRFSGTLGRDILERPRAQLALESLDLGAWWGRPRQLAASGRFDLGGRWERPELSIDAHLNDLDRSNGDLSAQLEGRANPQVTHLILTGPELRGTALLQGGRWQANLTALDARLAPLLPPDLGVNSALLRGSLEAAGRLDADVAVERVTLFNLDARVVSRDLGEVRAAGRLNWTPQALGGELSAALLGGSARISGALPEAVTVSLEALDLQRFGLGRLGGQARLSGPASDPRLSGELQLVQSDARITLGLGGRVSQPDVLARADLTGTLTGQVRLDLRDLSFDPPGAELALSADLRSEAGRLNASLRGRWPQLSGEANFNSAALPAPVRLSAAGNGSYRLEAGALGGGSFEILSEGSGLGRSRGSLDLRPLALAQSTSGTASVRVGWAGELLRPSFTLEGETRGVAVDPVTLGDLTLGGGGTLDDLSVRAAQQGREVLTFRRSAQDAGALHVQDLALGLLGGDARVSGSYRLDSASGELSLRSSGALAGTAQVELDRDLHVAADLSYNGLHVNADARRTEQGWRGHGQLSGLPRELLPDGLAFDLTGPADAPQLRSSFELAGSNARLEVSPTLSVLTLADGPQAQASGSWRYQGGQLSGQLDYARAELSARLNASGTLEDPRVALELRSGEALLSGTAGLNAGDLRLQAGSDGRIRWTGQQVQVNIPGFELDALQQPDIAGTLRATGTLGAQDGRLELSFSDLQTPLELAMFGWQLDGDLNATVTRTDGRLAVSAEYAGTPGRARAELGQSPQGPLQGTLSADLTSAQGGTVSARLTAANRTLSGQVLAQGLLLRLGETEAVIGARADLSGQNFTLEGNVAAGGGTLTVSADGGVADLLPAAESLLGLAPTEDGYLAQARLQGVDLRALRLSDHISGRVTGVASFSPASSTFNLRAPELNLAGTVLPVRLEGTASGSDWRLRGALGDSAVVGNITEGVLSARVDLRAAPLHAFLGAFSGPLPGQAEMTGLARYEGPLAAPLEGRLGVVAERVEVRSGNEQLRGQGQLTYDRGTLRVPGIQLAGSGRWNIAGEYSPQRVDLTATFENTTFTPVLSILPNVRALEPLLSGNLSLRLNGSYQRPSAQLTGSALRGRIDGIDFVLPQIGGSLSNGVFSFGAPITTRGELNASLGVSGAGRFENGELRGTQVQVRGNLAAPNTGRVDNLDALISQDPAGEWRLEASARSGGTLRLTGSLSPQLALDLRADRYSPVLTGLPVRNGEVSGALSAREEGERYVVRGSLDVTRLLIGTTAQDPQPNNGSPDSASDPNAVPGFVSPLPPEFTTFPEPEQEPNATTPPPASATLRRVVFEDIRVNARSGIRIDENLARAEFGGSVVLSGTAADPRLSGQVSALRGSVFLRENEFRIQRGLAVWDGSGPYPSFELVATGEVIEPTRDPVTGTNSSQRLQVTVTITGRFTSDNARQPKLDLQTTFASNPPRDQDTLYALLAFGTTDLTQVPELLTSSAINTALNVFILGEFERGVARALGVDVFRIRTNLLNLTGLDPALTAEFTVGTYITREFYLQYQVDLTGTGLLDAQYTTPDGRFNFRVSTPLSGLDFSTVRPSFSVAYNFTPSSSVQFGVETGVSTRLRLGYQLRF</sequence>